<dbReference type="SMART" id="SM00054">
    <property type="entry name" value="EFh"/>
    <property type="match status" value="3"/>
</dbReference>
<dbReference type="CDD" id="cd00051">
    <property type="entry name" value="EFh"/>
    <property type="match status" value="1"/>
</dbReference>
<dbReference type="InterPro" id="IPR018247">
    <property type="entry name" value="EF_Hand_1_Ca_BS"/>
</dbReference>
<dbReference type="PANTHER" id="PTHR23056">
    <property type="entry name" value="CALCINEURIN B"/>
    <property type="match status" value="1"/>
</dbReference>
<feature type="domain" description="EF-hand" evidence="4">
    <location>
        <begin position="119"/>
        <end position="154"/>
    </location>
</feature>
<feature type="non-terminal residue" evidence="5">
    <location>
        <position position="1"/>
    </location>
</feature>
<keyword evidence="3" id="KW-0106">Calcium</keyword>
<evidence type="ECO:0000256" key="1">
    <source>
        <dbReference type="ARBA" id="ARBA00022723"/>
    </source>
</evidence>
<dbReference type="PROSITE" id="PS00018">
    <property type="entry name" value="EF_HAND_1"/>
    <property type="match status" value="3"/>
</dbReference>
<organism evidence="5 6">
    <name type="scientific">Zosterops borbonicus</name>
    <dbReference type="NCBI Taxonomy" id="364589"/>
    <lineage>
        <taxon>Eukaryota</taxon>
        <taxon>Metazoa</taxon>
        <taxon>Chordata</taxon>
        <taxon>Craniata</taxon>
        <taxon>Vertebrata</taxon>
        <taxon>Euteleostomi</taxon>
        <taxon>Archelosauria</taxon>
        <taxon>Archosauria</taxon>
        <taxon>Dinosauria</taxon>
        <taxon>Saurischia</taxon>
        <taxon>Theropoda</taxon>
        <taxon>Coelurosauria</taxon>
        <taxon>Aves</taxon>
        <taxon>Neognathae</taxon>
        <taxon>Neoaves</taxon>
        <taxon>Telluraves</taxon>
        <taxon>Australaves</taxon>
        <taxon>Passeriformes</taxon>
        <taxon>Sylvioidea</taxon>
        <taxon>Zosteropidae</taxon>
        <taxon>Zosterops</taxon>
    </lineage>
</organism>
<protein>
    <recommendedName>
        <fullName evidence="4">EF-hand domain-containing protein</fullName>
    </recommendedName>
</protein>
<accession>A0A8K1FXW4</accession>
<dbReference type="EMBL" id="SWJQ01001449">
    <property type="protein sequence ID" value="TRZ08182.1"/>
    <property type="molecule type" value="Genomic_DNA"/>
</dbReference>
<dbReference type="PANTHER" id="PTHR23056:SF110">
    <property type="entry name" value="CALMODULIN"/>
    <property type="match status" value="1"/>
</dbReference>
<dbReference type="AlphaFoldDB" id="A0A8K1FXW4"/>
<gene>
    <name evidence="5" type="ORF">HGM15179_018922</name>
</gene>
<evidence type="ECO:0000313" key="6">
    <source>
        <dbReference type="Proteomes" id="UP000796761"/>
    </source>
</evidence>
<dbReference type="InterPro" id="IPR002048">
    <property type="entry name" value="EF_hand_dom"/>
</dbReference>
<dbReference type="Proteomes" id="UP000796761">
    <property type="component" value="Unassembled WGS sequence"/>
</dbReference>
<dbReference type="InterPro" id="IPR045198">
    <property type="entry name" value="CNBL1-10"/>
</dbReference>
<dbReference type="Pfam" id="PF13499">
    <property type="entry name" value="EF-hand_7"/>
    <property type="match status" value="1"/>
</dbReference>
<dbReference type="SUPFAM" id="SSF47473">
    <property type="entry name" value="EF-hand"/>
    <property type="match status" value="1"/>
</dbReference>
<dbReference type="PROSITE" id="PS50222">
    <property type="entry name" value="EF_HAND_2"/>
    <property type="match status" value="3"/>
</dbReference>
<keyword evidence="1" id="KW-0479">Metal-binding</keyword>
<comment type="caution">
    <text evidence="5">The sequence shown here is derived from an EMBL/GenBank/DDBJ whole genome shotgun (WGS) entry which is preliminary data.</text>
</comment>
<dbReference type="Pfam" id="PF13405">
    <property type="entry name" value="EF-hand_6"/>
    <property type="match status" value="1"/>
</dbReference>
<dbReference type="GO" id="GO:0005509">
    <property type="term" value="F:calcium ion binding"/>
    <property type="evidence" value="ECO:0007669"/>
    <property type="project" value="InterPro"/>
</dbReference>
<dbReference type="Gene3D" id="1.10.238.10">
    <property type="entry name" value="EF-hand"/>
    <property type="match status" value="1"/>
</dbReference>
<evidence type="ECO:0000256" key="3">
    <source>
        <dbReference type="ARBA" id="ARBA00022837"/>
    </source>
</evidence>
<evidence type="ECO:0000256" key="2">
    <source>
        <dbReference type="ARBA" id="ARBA00022737"/>
    </source>
</evidence>
<reference evidence="5" key="1">
    <citation type="submission" date="2019-04" db="EMBL/GenBank/DDBJ databases">
        <title>Genome assembly of Zosterops borbonicus 15179.</title>
        <authorList>
            <person name="Leroy T."/>
            <person name="Anselmetti Y."/>
            <person name="Tilak M.-K."/>
            <person name="Nabholz B."/>
        </authorList>
    </citation>
    <scope>NUCLEOTIDE SEQUENCE</scope>
    <source>
        <strain evidence="5">HGM_15179</strain>
        <tissue evidence="5">Muscle</tissue>
    </source>
</reference>
<dbReference type="PRINTS" id="PR00450">
    <property type="entry name" value="RECOVERIN"/>
</dbReference>
<keyword evidence="6" id="KW-1185">Reference proteome</keyword>
<sequence length="160" mass="17775">MGAAADAEWLRWVSKQFGNGGGKEREISLEEFKSALQVKESFFAERFFSLFDSDGSGSLSREELLGSLRRLLRGNPTEKLRFLFQVYDVDGSGSIDAEELGVVLRGCLGESSLALPEERLRALSQALLQALDRDRSGSVTFPELQEQLQAFPELLENLSI</sequence>
<feature type="domain" description="EF-hand" evidence="4">
    <location>
        <begin position="39"/>
        <end position="74"/>
    </location>
</feature>
<proteinExistence type="predicted"/>
<evidence type="ECO:0000313" key="5">
    <source>
        <dbReference type="EMBL" id="TRZ08182.1"/>
    </source>
</evidence>
<feature type="domain" description="EF-hand" evidence="4">
    <location>
        <begin position="75"/>
        <end position="110"/>
    </location>
</feature>
<name>A0A8K1FXW4_9PASS</name>
<keyword evidence="2" id="KW-0677">Repeat</keyword>
<dbReference type="GO" id="GO:0019722">
    <property type="term" value="P:calcium-mediated signaling"/>
    <property type="evidence" value="ECO:0007669"/>
    <property type="project" value="InterPro"/>
</dbReference>
<dbReference type="OrthoDB" id="167398at2759"/>
<dbReference type="GO" id="GO:0019900">
    <property type="term" value="F:kinase binding"/>
    <property type="evidence" value="ECO:0007669"/>
    <property type="project" value="InterPro"/>
</dbReference>
<dbReference type="InterPro" id="IPR011992">
    <property type="entry name" value="EF-hand-dom_pair"/>
</dbReference>
<evidence type="ECO:0000259" key="4">
    <source>
        <dbReference type="PROSITE" id="PS50222"/>
    </source>
</evidence>